<dbReference type="Proteomes" id="UP000822688">
    <property type="component" value="Chromosome 1"/>
</dbReference>
<proteinExistence type="predicted"/>
<evidence type="ECO:0000313" key="2">
    <source>
        <dbReference type="Proteomes" id="UP000822688"/>
    </source>
</evidence>
<sequence length="75" mass="7995">ISHVVYGAVLEVVIQIPVSTHCPGSTSLVCVHNSASRLAVVEVPLQTLCPTKSGVVENFQAFVIGLIWITILIAR</sequence>
<keyword evidence="2" id="KW-1185">Reference proteome</keyword>
<accession>A0A8T0J793</accession>
<reference evidence="1" key="1">
    <citation type="submission" date="2020-06" db="EMBL/GenBank/DDBJ databases">
        <title>WGS assembly of Ceratodon purpureus strain R40.</title>
        <authorList>
            <person name="Carey S.B."/>
            <person name="Jenkins J."/>
            <person name="Shu S."/>
            <person name="Lovell J.T."/>
            <person name="Sreedasyam A."/>
            <person name="Maumus F."/>
            <person name="Tiley G.P."/>
            <person name="Fernandez-Pozo N."/>
            <person name="Barry K."/>
            <person name="Chen C."/>
            <person name="Wang M."/>
            <person name="Lipzen A."/>
            <person name="Daum C."/>
            <person name="Saski C.A."/>
            <person name="Payton A.C."/>
            <person name="Mcbreen J.C."/>
            <person name="Conrad R.E."/>
            <person name="Kollar L.M."/>
            <person name="Olsson S."/>
            <person name="Huttunen S."/>
            <person name="Landis J.B."/>
            <person name="Wickett N.J."/>
            <person name="Johnson M.G."/>
            <person name="Rensing S.A."/>
            <person name="Grimwood J."/>
            <person name="Schmutz J."/>
            <person name="Mcdaniel S.F."/>
        </authorList>
    </citation>
    <scope>NUCLEOTIDE SEQUENCE</scope>
    <source>
        <strain evidence="1">R40</strain>
    </source>
</reference>
<name>A0A8T0J793_CERPU</name>
<dbReference type="EMBL" id="CM026421">
    <property type="protein sequence ID" value="KAG0591770.1"/>
    <property type="molecule type" value="Genomic_DNA"/>
</dbReference>
<comment type="caution">
    <text evidence="1">The sequence shown here is derived from an EMBL/GenBank/DDBJ whole genome shotgun (WGS) entry which is preliminary data.</text>
</comment>
<feature type="non-terminal residue" evidence="1">
    <location>
        <position position="1"/>
    </location>
</feature>
<organism evidence="1 2">
    <name type="scientific">Ceratodon purpureus</name>
    <name type="common">Fire moss</name>
    <name type="synonym">Dicranum purpureum</name>
    <dbReference type="NCBI Taxonomy" id="3225"/>
    <lineage>
        <taxon>Eukaryota</taxon>
        <taxon>Viridiplantae</taxon>
        <taxon>Streptophyta</taxon>
        <taxon>Embryophyta</taxon>
        <taxon>Bryophyta</taxon>
        <taxon>Bryophytina</taxon>
        <taxon>Bryopsida</taxon>
        <taxon>Dicranidae</taxon>
        <taxon>Pseudoditrichales</taxon>
        <taxon>Ditrichaceae</taxon>
        <taxon>Ceratodon</taxon>
    </lineage>
</organism>
<protein>
    <submittedName>
        <fullName evidence="1">Uncharacterized protein</fullName>
    </submittedName>
</protein>
<evidence type="ECO:0000313" key="1">
    <source>
        <dbReference type="EMBL" id="KAG0591770.1"/>
    </source>
</evidence>
<dbReference type="AlphaFoldDB" id="A0A8T0J793"/>
<gene>
    <name evidence="1" type="ORF">KC19_1G200700</name>
</gene>